<comment type="caution">
    <text evidence="2">The sequence shown here is derived from an EMBL/GenBank/DDBJ whole genome shotgun (WGS) entry which is preliminary data.</text>
</comment>
<feature type="region of interest" description="Disordered" evidence="1">
    <location>
        <begin position="214"/>
        <end position="237"/>
    </location>
</feature>
<feature type="compositionally biased region" description="Basic residues" evidence="1">
    <location>
        <begin position="455"/>
        <end position="477"/>
    </location>
</feature>
<feature type="region of interest" description="Disordered" evidence="1">
    <location>
        <begin position="378"/>
        <end position="477"/>
    </location>
</feature>
<keyword evidence="3" id="KW-1185">Reference proteome</keyword>
<dbReference type="Proteomes" id="UP001295684">
    <property type="component" value="Unassembled WGS sequence"/>
</dbReference>
<evidence type="ECO:0000313" key="2">
    <source>
        <dbReference type="EMBL" id="CAI2359225.1"/>
    </source>
</evidence>
<evidence type="ECO:0000256" key="1">
    <source>
        <dbReference type="SAM" id="MobiDB-lite"/>
    </source>
</evidence>
<organism evidence="2 3">
    <name type="scientific">Euplotes crassus</name>
    <dbReference type="NCBI Taxonomy" id="5936"/>
    <lineage>
        <taxon>Eukaryota</taxon>
        <taxon>Sar</taxon>
        <taxon>Alveolata</taxon>
        <taxon>Ciliophora</taxon>
        <taxon>Intramacronucleata</taxon>
        <taxon>Spirotrichea</taxon>
        <taxon>Hypotrichia</taxon>
        <taxon>Euplotida</taxon>
        <taxon>Euplotidae</taxon>
        <taxon>Moneuplotes</taxon>
    </lineage>
</organism>
<accession>A0AAD1U0S2</accession>
<proteinExistence type="predicted"/>
<evidence type="ECO:0000313" key="3">
    <source>
        <dbReference type="Proteomes" id="UP001295684"/>
    </source>
</evidence>
<feature type="compositionally biased region" description="Basic and acidic residues" evidence="1">
    <location>
        <begin position="380"/>
        <end position="396"/>
    </location>
</feature>
<sequence length="504" mass="57676">MSAEFPFQTSGSIVHPSTRYNITDAGPFNAKKSLKSKDEVRSLTRDKKSLIISAGGRPQASRGFFSHLASCGLEKAKQTSFGLYNRINPNSQNPSLKGEHKIPKIMKRTLVKSKAEQNIPDLKHKLQIKKYRRNRKGISKIFSPINENMDINGLKQFKIKNKKDDPHINTFDNIKFIGTNNDLDFDLGLSGKQIKTQQIKFEDEADDVPKIPKIEGVDRLPSPLEEKKESSSRKQPLEPFVSEDTVFKDSLMDTQVQALKFKSQIYYEHKENTARSIDRNLINKRHHTSNYYSNIANLNSSHQTTYDERNKQHGEVQLDTSEKVGLDTARNQLNPDVCFDTFYSENKTIISKKSHPIDKFFKQEKSIISRDVRNLTAMPSERDLKGSVTQRNKELNTQRSRILSTQRGRNSSTYRKGNSTSREQPSRNLNVYNSSGKKFLSTKTTPKLGSLVKKPIFRNKNHKKDSARSKASRRPQKHKEVNFNLKNIEINLSKTAYPSLTNKS</sequence>
<feature type="compositionally biased region" description="Polar residues" evidence="1">
    <location>
        <begin position="397"/>
        <end position="447"/>
    </location>
</feature>
<feature type="compositionally biased region" description="Basic and acidic residues" evidence="1">
    <location>
        <begin position="214"/>
        <end position="236"/>
    </location>
</feature>
<protein>
    <submittedName>
        <fullName evidence="2">Uncharacterized protein</fullName>
    </submittedName>
</protein>
<dbReference type="AlphaFoldDB" id="A0AAD1U0S2"/>
<gene>
    <name evidence="2" type="ORF">ECRASSUSDP1_LOCUS510</name>
</gene>
<reference evidence="2" key="1">
    <citation type="submission" date="2023-07" db="EMBL/GenBank/DDBJ databases">
        <authorList>
            <consortium name="AG Swart"/>
            <person name="Singh M."/>
            <person name="Singh A."/>
            <person name="Seah K."/>
            <person name="Emmerich C."/>
        </authorList>
    </citation>
    <scope>NUCLEOTIDE SEQUENCE</scope>
    <source>
        <strain evidence="2">DP1</strain>
    </source>
</reference>
<name>A0AAD1U0S2_EUPCR</name>
<dbReference type="EMBL" id="CAMPGE010000478">
    <property type="protein sequence ID" value="CAI2359225.1"/>
    <property type="molecule type" value="Genomic_DNA"/>
</dbReference>